<dbReference type="OrthoDB" id="568338at2759"/>
<comment type="similarity">
    <text evidence="1">Belongs to the hemerythrin family.</text>
</comment>
<evidence type="ECO:0000256" key="3">
    <source>
        <dbReference type="ARBA" id="ARBA00023004"/>
    </source>
</evidence>
<dbReference type="GO" id="GO:0046872">
    <property type="term" value="F:metal ion binding"/>
    <property type="evidence" value="ECO:0007669"/>
    <property type="project" value="UniProtKB-KW"/>
</dbReference>
<keyword evidence="3" id="KW-0408">Iron</keyword>
<dbReference type="Gene3D" id="1.20.120.50">
    <property type="entry name" value="Hemerythrin-like"/>
    <property type="match status" value="1"/>
</dbReference>
<evidence type="ECO:0000256" key="1">
    <source>
        <dbReference type="ARBA" id="ARBA00010587"/>
    </source>
</evidence>
<feature type="region of interest" description="Disordered" evidence="4">
    <location>
        <begin position="1"/>
        <end position="20"/>
    </location>
</feature>
<evidence type="ECO:0000256" key="2">
    <source>
        <dbReference type="ARBA" id="ARBA00022723"/>
    </source>
</evidence>
<dbReference type="InterPro" id="IPR012827">
    <property type="entry name" value="Hemerythrin_metal-bd"/>
</dbReference>
<reference evidence="5" key="1">
    <citation type="submission" date="2021-02" db="EMBL/GenBank/DDBJ databases">
        <authorList>
            <person name="Dougan E. K."/>
            <person name="Rhodes N."/>
            <person name="Thang M."/>
            <person name="Chan C."/>
        </authorList>
    </citation>
    <scope>NUCLEOTIDE SEQUENCE</scope>
</reference>
<proteinExistence type="inferred from homology"/>
<dbReference type="SUPFAM" id="SSF47188">
    <property type="entry name" value="Hemerythrin-like"/>
    <property type="match status" value="1"/>
</dbReference>
<evidence type="ECO:0008006" key="7">
    <source>
        <dbReference type="Google" id="ProtNLM"/>
    </source>
</evidence>
<dbReference type="Proteomes" id="UP000604046">
    <property type="component" value="Unassembled WGS sequence"/>
</dbReference>
<evidence type="ECO:0000313" key="5">
    <source>
        <dbReference type="EMBL" id="CAE7378609.1"/>
    </source>
</evidence>
<sequence>MVSLPSSSVRRLGPMDEEQSMQGSCGQGSCGQGSCGQGSCGQGSCGQGLCASPCANGDCKEAEGGGSCNGGKCKPGMGCEVGYSSSGTSCDPSTCEKAECKIDPAFVSQALDLASVKVASMDAEHEECATALRRLVETRSREVLKEVLDCLSDHFAHEEALFEEHGFGVHANEKLSAKKSHAKEHQRLLDKVRRQLSLGPSVPAPFVRELLQEFHEHTTLYDVQYADFLASKGAK</sequence>
<keyword evidence="2" id="KW-0479">Metal-binding</keyword>
<evidence type="ECO:0000256" key="4">
    <source>
        <dbReference type="SAM" id="MobiDB-lite"/>
    </source>
</evidence>
<name>A0A812QIJ7_9DINO</name>
<gene>
    <name evidence="5" type="ORF">SNAT2548_LOCUS20675</name>
</gene>
<comment type="caution">
    <text evidence="5">The sequence shown here is derived from an EMBL/GenBank/DDBJ whole genome shotgun (WGS) entry which is preliminary data.</text>
</comment>
<accession>A0A812QIJ7</accession>
<keyword evidence="6" id="KW-1185">Reference proteome</keyword>
<dbReference type="InterPro" id="IPR035938">
    <property type="entry name" value="Hemerythrin-like_sf"/>
</dbReference>
<evidence type="ECO:0000313" key="6">
    <source>
        <dbReference type="Proteomes" id="UP000604046"/>
    </source>
</evidence>
<dbReference type="EMBL" id="CAJNDS010002217">
    <property type="protein sequence ID" value="CAE7378609.1"/>
    <property type="molecule type" value="Genomic_DNA"/>
</dbReference>
<organism evidence="5 6">
    <name type="scientific">Symbiodinium natans</name>
    <dbReference type="NCBI Taxonomy" id="878477"/>
    <lineage>
        <taxon>Eukaryota</taxon>
        <taxon>Sar</taxon>
        <taxon>Alveolata</taxon>
        <taxon>Dinophyceae</taxon>
        <taxon>Suessiales</taxon>
        <taxon>Symbiodiniaceae</taxon>
        <taxon>Symbiodinium</taxon>
    </lineage>
</organism>
<dbReference type="CDD" id="cd12107">
    <property type="entry name" value="Hemerythrin"/>
    <property type="match status" value="1"/>
</dbReference>
<protein>
    <recommendedName>
        <fullName evidence="7">Hemerythrin-like domain-containing protein</fullName>
    </recommendedName>
</protein>
<dbReference type="AlphaFoldDB" id="A0A812QIJ7"/>